<dbReference type="EMBL" id="KN832887">
    <property type="protein sequence ID" value="KIM95385.1"/>
    <property type="molecule type" value="Genomic_DNA"/>
</dbReference>
<dbReference type="STRING" id="913774.A0A0C3GGW5"/>
<dbReference type="HOGENOM" id="CLU_1678440_0_0_1"/>
<sequence length="157" mass="17352">MPFISTIKYDLQHYNRSRERLCERLCEGSAGRFESPSAHSTRQIASDILSSRALPDTQLDPGTSSIPRDPPQLVLTSKQTLLDLNPIGSASAATVSNLRPTFVTITVLILLGSLRRQGLNRHNLLRIVASDLVLLFPKALSYYQEATAVETPKHSCH</sequence>
<organism evidence="1 2">
    <name type="scientific">Oidiodendron maius (strain Zn)</name>
    <dbReference type="NCBI Taxonomy" id="913774"/>
    <lineage>
        <taxon>Eukaryota</taxon>
        <taxon>Fungi</taxon>
        <taxon>Dikarya</taxon>
        <taxon>Ascomycota</taxon>
        <taxon>Pezizomycotina</taxon>
        <taxon>Leotiomycetes</taxon>
        <taxon>Leotiomycetes incertae sedis</taxon>
        <taxon>Myxotrichaceae</taxon>
        <taxon>Oidiodendron</taxon>
    </lineage>
</organism>
<proteinExistence type="predicted"/>
<evidence type="ECO:0000313" key="1">
    <source>
        <dbReference type="EMBL" id="KIM95385.1"/>
    </source>
</evidence>
<gene>
    <name evidence="1" type="ORF">OIDMADRAFT_34148</name>
</gene>
<accession>A0A0C3GGW5</accession>
<dbReference type="OrthoDB" id="2128064at2759"/>
<keyword evidence="2" id="KW-1185">Reference proteome</keyword>
<dbReference type="InParanoid" id="A0A0C3GGW5"/>
<dbReference type="Proteomes" id="UP000054321">
    <property type="component" value="Unassembled WGS sequence"/>
</dbReference>
<evidence type="ECO:0000313" key="2">
    <source>
        <dbReference type="Proteomes" id="UP000054321"/>
    </source>
</evidence>
<protein>
    <submittedName>
        <fullName evidence="1">Uncharacterized protein</fullName>
    </submittedName>
</protein>
<reference evidence="1 2" key="1">
    <citation type="submission" date="2014-04" db="EMBL/GenBank/DDBJ databases">
        <authorList>
            <consortium name="DOE Joint Genome Institute"/>
            <person name="Kuo A."/>
            <person name="Martino E."/>
            <person name="Perotto S."/>
            <person name="Kohler A."/>
            <person name="Nagy L.G."/>
            <person name="Floudas D."/>
            <person name="Copeland A."/>
            <person name="Barry K.W."/>
            <person name="Cichocki N."/>
            <person name="Veneault-Fourrey C."/>
            <person name="LaButti K."/>
            <person name="Lindquist E.A."/>
            <person name="Lipzen A."/>
            <person name="Lundell T."/>
            <person name="Morin E."/>
            <person name="Murat C."/>
            <person name="Sun H."/>
            <person name="Tunlid A."/>
            <person name="Henrissat B."/>
            <person name="Grigoriev I.V."/>
            <person name="Hibbett D.S."/>
            <person name="Martin F."/>
            <person name="Nordberg H.P."/>
            <person name="Cantor M.N."/>
            <person name="Hua S.X."/>
        </authorList>
    </citation>
    <scope>NUCLEOTIDE SEQUENCE [LARGE SCALE GENOMIC DNA]</scope>
    <source>
        <strain evidence="1 2">Zn</strain>
    </source>
</reference>
<dbReference type="AlphaFoldDB" id="A0A0C3GGW5"/>
<name>A0A0C3GGW5_OIDMZ</name>
<reference evidence="2" key="2">
    <citation type="submission" date="2015-01" db="EMBL/GenBank/DDBJ databases">
        <title>Evolutionary Origins and Diversification of the Mycorrhizal Mutualists.</title>
        <authorList>
            <consortium name="DOE Joint Genome Institute"/>
            <consortium name="Mycorrhizal Genomics Consortium"/>
            <person name="Kohler A."/>
            <person name="Kuo A."/>
            <person name="Nagy L.G."/>
            <person name="Floudas D."/>
            <person name="Copeland A."/>
            <person name="Barry K.W."/>
            <person name="Cichocki N."/>
            <person name="Veneault-Fourrey C."/>
            <person name="LaButti K."/>
            <person name="Lindquist E.A."/>
            <person name="Lipzen A."/>
            <person name="Lundell T."/>
            <person name="Morin E."/>
            <person name="Murat C."/>
            <person name="Riley R."/>
            <person name="Ohm R."/>
            <person name="Sun H."/>
            <person name="Tunlid A."/>
            <person name="Henrissat B."/>
            <person name="Grigoriev I.V."/>
            <person name="Hibbett D.S."/>
            <person name="Martin F."/>
        </authorList>
    </citation>
    <scope>NUCLEOTIDE SEQUENCE [LARGE SCALE GENOMIC DNA]</scope>
    <source>
        <strain evidence="2">Zn</strain>
    </source>
</reference>